<evidence type="ECO:0000259" key="3">
    <source>
        <dbReference type="PROSITE" id="PS51186"/>
    </source>
</evidence>
<reference evidence="5" key="1">
    <citation type="journal article" date="2019" name="Int. J. Syst. Evol. Microbiol.">
        <title>The Global Catalogue of Microorganisms (GCM) 10K type strain sequencing project: providing services to taxonomists for standard genome sequencing and annotation.</title>
        <authorList>
            <consortium name="The Broad Institute Genomics Platform"/>
            <consortium name="The Broad Institute Genome Sequencing Center for Infectious Disease"/>
            <person name="Wu L."/>
            <person name="Ma J."/>
        </authorList>
    </citation>
    <scope>NUCLEOTIDE SEQUENCE [LARGE SCALE GENOMIC DNA]</scope>
    <source>
        <strain evidence="5">JCM 16914</strain>
    </source>
</reference>
<dbReference type="PANTHER" id="PTHR43420:SF12">
    <property type="entry name" value="N-ACETYLTRANSFERASE DOMAIN-CONTAINING PROTEIN"/>
    <property type="match status" value="1"/>
</dbReference>
<evidence type="ECO:0000256" key="1">
    <source>
        <dbReference type="ARBA" id="ARBA00022679"/>
    </source>
</evidence>
<dbReference type="Gene3D" id="3.40.630.30">
    <property type="match status" value="1"/>
</dbReference>
<evidence type="ECO:0000256" key="2">
    <source>
        <dbReference type="ARBA" id="ARBA00023315"/>
    </source>
</evidence>
<dbReference type="PANTHER" id="PTHR43420">
    <property type="entry name" value="ACETYLTRANSFERASE"/>
    <property type="match status" value="1"/>
</dbReference>
<dbReference type="InterPro" id="IPR050680">
    <property type="entry name" value="YpeA/RimI_acetyltransf"/>
</dbReference>
<dbReference type="Pfam" id="PF00583">
    <property type="entry name" value="Acetyltransf_1"/>
    <property type="match status" value="1"/>
</dbReference>
<dbReference type="EMBL" id="BAAAZT010000077">
    <property type="protein sequence ID" value="GAA3911247.1"/>
    <property type="molecule type" value="Genomic_DNA"/>
</dbReference>
<evidence type="ECO:0000313" key="4">
    <source>
        <dbReference type="EMBL" id="GAA3911247.1"/>
    </source>
</evidence>
<comment type="caution">
    <text evidence="4">The sequence shown here is derived from an EMBL/GenBank/DDBJ whole genome shotgun (WGS) entry which is preliminary data.</text>
</comment>
<evidence type="ECO:0000313" key="5">
    <source>
        <dbReference type="Proteomes" id="UP001500133"/>
    </source>
</evidence>
<organism evidence="4 5">
    <name type="scientific">Halomonas cibimaris</name>
    <dbReference type="NCBI Taxonomy" id="657012"/>
    <lineage>
        <taxon>Bacteria</taxon>
        <taxon>Pseudomonadati</taxon>
        <taxon>Pseudomonadota</taxon>
        <taxon>Gammaproteobacteria</taxon>
        <taxon>Oceanospirillales</taxon>
        <taxon>Halomonadaceae</taxon>
        <taxon>Halomonas</taxon>
    </lineage>
</organism>
<sequence length="169" mass="17686">MAENKTQTSASARWQVEALGSRHAGRVMAGGSIAGSGTMAGALCDALETKDGQVLGVMAGGSAGQAPELAGYLWLARLAFDAEIQALGVAPQYRGRGVGDALMRAADEAARRWHSERVLLEVRAGNAAAMALYRRHGFGVDGRRRGYYPPLAGGSEREDALLMSRAVGV</sequence>
<dbReference type="Proteomes" id="UP001500133">
    <property type="component" value="Unassembled WGS sequence"/>
</dbReference>
<dbReference type="CDD" id="cd04301">
    <property type="entry name" value="NAT_SF"/>
    <property type="match status" value="1"/>
</dbReference>
<dbReference type="SUPFAM" id="SSF55729">
    <property type="entry name" value="Acyl-CoA N-acyltransferases (Nat)"/>
    <property type="match status" value="1"/>
</dbReference>
<protein>
    <recommendedName>
        <fullName evidence="3">N-acetyltransferase domain-containing protein</fullName>
    </recommendedName>
</protein>
<name>A0ABP7M0K5_9GAMM</name>
<dbReference type="RefSeq" id="WP_344705104.1">
    <property type="nucleotide sequence ID" value="NZ_BAAAZT010000077.1"/>
</dbReference>
<proteinExistence type="predicted"/>
<accession>A0ABP7M0K5</accession>
<feature type="domain" description="N-acetyltransferase" evidence="3">
    <location>
        <begin position="68"/>
        <end position="168"/>
    </location>
</feature>
<dbReference type="InterPro" id="IPR016181">
    <property type="entry name" value="Acyl_CoA_acyltransferase"/>
</dbReference>
<keyword evidence="2" id="KW-0012">Acyltransferase</keyword>
<keyword evidence="1" id="KW-0808">Transferase</keyword>
<dbReference type="PROSITE" id="PS51186">
    <property type="entry name" value="GNAT"/>
    <property type="match status" value="1"/>
</dbReference>
<dbReference type="InterPro" id="IPR000182">
    <property type="entry name" value="GNAT_dom"/>
</dbReference>
<gene>
    <name evidence="4" type="ORF">GCM10022228_23170</name>
</gene>
<keyword evidence="5" id="KW-1185">Reference proteome</keyword>